<proteinExistence type="predicted"/>
<keyword evidence="4" id="KW-0830">Ubiquinone</keyword>
<evidence type="ECO:0000256" key="3">
    <source>
        <dbReference type="SAM" id="MobiDB-lite"/>
    </source>
</evidence>
<keyword evidence="5" id="KW-1185">Reference proteome</keyword>
<protein>
    <submittedName>
        <fullName evidence="4">Ubiquinone biosynthesis protein COQ7</fullName>
    </submittedName>
</protein>
<dbReference type="InterPro" id="IPR009078">
    <property type="entry name" value="Ferritin-like_SF"/>
</dbReference>
<dbReference type="STRING" id="1195236.CTER_0511"/>
<comment type="subcellular location">
    <subcellularLocation>
        <location evidence="1">Encapsulin nanocompartment</location>
    </subcellularLocation>
</comment>
<dbReference type="PANTHER" id="PTHR37165">
    <property type="entry name" value="PEPTIDASE U56 FAMILY"/>
    <property type="match status" value="1"/>
</dbReference>
<dbReference type="PATRIC" id="fig|1195236.3.peg.832"/>
<evidence type="ECO:0000313" key="5">
    <source>
        <dbReference type="Proteomes" id="UP000014155"/>
    </source>
</evidence>
<evidence type="ECO:0000256" key="1">
    <source>
        <dbReference type="ARBA" id="ARBA00033738"/>
    </source>
</evidence>
<dbReference type="Proteomes" id="UP000014155">
    <property type="component" value="Unassembled WGS sequence"/>
</dbReference>
<keyword evidence="2" id="KW-1284">Encapsulin nanocompartment</keyword>
<dbReference type="Pfam" id="PF03232">
    <property type="entry name" value="COQ7"/>
    <property type="match status" value="1"/>
</dbReference>
<dbReference type="PANTHER" id="PTHR37165:SF1">
    <property type="entry name" value="TYPE 1 ENCAPSULIN SHELL PROTEIN"/>
    <property type="match status" value="1"/>
</dbReference>
<dbReference type="SUPFAM" id="SSF47240">
    <property type="entry name" value="Ferritin-like"/>
    <property type="match status" value="1"/>
</dbReference>
<comment type="caution">
    <text evidence="4">The sequence shown here is derived from an EMBL/GenBank/DDBJ whole genome shotgun (WGS) entry which is preliminary data.</text>
</comment>
<gene>
    <name evidence="4" type="ORF">CTER_0511</name>
</gene>
<dbReference type="CDD" id="cd00657">
    <property type="entry name" value="Ferritin_like"/>
    <property type="match status" value="1"/>
</dbReference>
<dbReference type="RefSeq" id="WP_004623803.1">
    <property type="nucleotide sequence ID" value="NZ_AORV01000018.1"/>
</dbReference>
<feature type="region of interest" description="Disordered" evidence="3">
    <location>
        <begin position="97"/>
        <end position="127"/>
    </location>
</feature>
<reference evidence="4 5" key="1">
    <citation type="journal article" date="2013" name="Genome Announc.">
        <title>Draft Genome Sequence of the Cellulolytic, Mesophilic, Anaerobic Bacterium Clostridium termitidis Strain CT1112 (DSM 5398).</title>
        <authorList>
            <person name="Lal S."/>
            <person name="Ramachandran U."/>
            <person name="Zhang X."/>
            <person name="Munir R."/>
            <person name="Sparling R."/>
            <person name="Levin D.B."/>
        </authorList>
    </citation>
    <scope>NUCLEOTIDE SEQUENCE [LARGE SCALE GENOMIC DNA]</scope>
    <source>
        <strain evidence="4 5">CT1112</strain>
    </source>
</reference>
<dbReference type="InterPro" id="IPR051429">
    <property type="entry name" value="Encapsulin_nc"/>
</dbReference>
<dbReference type="AlphaFoldDB" id="S0FT34"/>
<dbReference type="EMBL" id="AORV01000018">
    <property type="protein sequence ID" value="EMS73491.1"/>
    <property type="molecule type" value="Genomic_DNA"/>
</dbReference>
<organism evidence="4 5">
    <name type="scientific">Ruminiclostridium cellobioparum subsp. termitidis CT1112</name>
    <dbReference type="NCBI Taxonomy" id="1195236"/>
    <lineage>
        <taxon>Bacteria</taxon>
        <taxon>Bacillati</taxon>
        <taxon>Bacillota</taxon>
        <taxon>Clostridia</taxon>
        <taxon>Eubacteriales</taxon>
        <taxon>Oscillospiraceae</taxon>
        <taxon>Ruminiclostridium</taxon>
    </lineage>
</organism>
<accession>S0FT34</accession>
<evidence type="ECO:0000313" key="4">
    <source>
        <dbReference type="EMBL" id="EMS73491.1"/>
    </source>
</evidence>
<dbReference type="GO" id="GO:0140737">
    <property type="term" value="C:encapsulin nanocompartment"/>
    <property type="evidence" value="ECO:0007669"/>
    <property type="project" value="UniProtKB-SubCell"/>
</dbReference>
<evidence type="ECO:0000256" key="2">
    <source>
        <dbReference type="ARBA" id="ARBA00033787"/>
    </source>
</evidence>
<dbReference type="eggNOG" id="COG1633">
    <property type="taxonomic scope" value="Bacteria"/>
</dbReference>
<sequence length="127" mass="14057">MPAFANPFQGNVDRKLTKEELIQAIRLDIAGELEAIYVYDAHVQATDNEIAKKIISDIRDEEKAHVGELMTLLRILDPREAELFSEGESEVREMLEDLGISQPPAEPNTPSASPLTIGSLLNEKDNG</sequence>
<name>S0FT34_RUMCE</name>
<dbReference type="Gene3D" id="6.10.140.1960">
    <property type="match status" value="1"/>
</dbReference>